<evidence type="ECO:0000256" key="8">
    <source>
        <dbReference type="PIRSR" id="PIRSR634016-1"/>
    </source>
</evidence>
<evidence type="ECO:0000256" key="5">
    <source>
        <dbReference type="ARBA" id="ARBA00022801"/>
    </source>
</evidence>
<feature type="binding site" evidence="9">
    <location>
        <position position="315"/>
    </location>
    <ligand>
        <name>Zn(2+)</name>
        <dbReference type="ChEBI" id="CHEBI:29105"/>
        <note>catalytic</note>
    </ligand>
</feature>
<keyword evidence="6 9" id="KW-0862">Zinc</keyword>
<evidence type="ECO:0000256" key="11">
    <source>
        <dbReference type="RuleBase" id="RU364040"/>
    </source>
</evidence>
<name>A0A9P6MFY6_9FUNG</name>
<keyword evidence="5 11" id="KW-0378">Hydrolase</keyword>
<dbReference type="InterPro" id="IPR024571">
    <property type="entry name" value="ERAP1-like_C_dom"/>
</dbReference>
<dbReference type="Gene3D" id="1.25.50.20">
    <property type="match status" value="1"/>
</dbReference>
<evidence type="ECO:0000256" key="2">
    <source>
        <dbReference type="ARBA" id="ARBA00022438"/>
    </source>
</evidence>
<evidence type="ECO:0000313" key="16">
    <source>
        <dbReference type="Proteomes" id="UP000749646"/>
    </source>
</evidence>
<dbReference type="Proteomes" id="UP000749646">
    <property type="component" value="Unassembled WGS sequence"/>
</dbReference>
<protein>
    <recommendedName>
        <fullName evidence="11">Aminopeptidase</fullName>
        <ecNumber evidence="11">3.4.11.-</ecNumber>
    </recommendedName>
</protein>
<keyword evidence="16" id="KW-1185">Reference proteome</keyword>
<evidence type="ECO:0000256" key="10">
    <source>
        <dbReference type="PIRSR" id="PIRSR634016-4"/>
    </source>
</evidence>
<dbReference type="Pfam" id="PF11838">
    <property type="entry name" value="ERAP1_C"/>
    <property type="match status" value="1"/>
</dbReference>
<dbReference type="Gene3D" id="1.10.390.10">
    <property type="entry name" value="Neutral Protease Domain 2"/>
    <property type="match status" value="1"/>
</dbReference>
<dbReference type="EC" id="3.4.11.-" evidence="11"/>
<dbReference type="InterPro" id="IPR001930">
    <property type="entry name" value="Peptidase_M1"/>
</dbReference>
<dbReference type="Gene3D" id="2.60.40.1910">
    <property type="match status" value="1"/>
</dbReference>
<evidence type="ECO:0000256" key="9">
    <source>
        <dbReference type="PIRSR" id="PIRSR634016-3"/>
    </source>
</evidence>
<dbReference type="InterPro" id="IPR042097">
    <property type="entry name" value="Aminopeptidase_N-like_N_sf"/>
</dbReference>
<dbReference type="GO" id="GO:0043171">
    <property type="term" value="P:peptide catabolic process"/>
    <property type="evidence" value="ECO:0007669"/>
    <property type="project" value="TreeGrafter"/>
</dbReference>
<dbReference type="InterPro" id="IPR050344">
    <property type="entry name" value="Peptidase_M1_aminopeptidases"/>
</dbReference>
<feature type="active site" description="Proton acceptor" evidence="8">
    <location>
        <position position="312"/>
    </location>
</feature>
<dbReference type="InterPro" id="IPR034016">
    <property type="entry name" value="M1_APN-typ"/>
</dbReference>
<dbReference type="AlphaFoldDB" id="A0A9P6MFY6"/>
<dbReference type="GO" id="GO:0008270">
    <property type="term" value="F:zinc ion binding"/>
    <property type="evidence" value="ECO:0007669"/>
    <property type="project" value="UniProtKB-UniRule"/>
</dbReference>
<evidence type="ECO:0000259" key="13">
    <source>
        <dbReference type="Pfam" id="PF11838"/>
    </source>
</evidence>
<feature type="domain" description="ERAP1-like C-terminal" evidence="13">
    <location>
        <begin position="530"/>
        <end position="848"/>
    </location>
</feature>
<dbReference type="GO" id="GO:0042277">
    <property type="term" value="F:peptide binding"/>
    <property type="evidence" value="ECO:0007669"/>
    <property type="project" value="TreeGrafter"/>
</dbReference>
<dbReference type="FunFam" id="1.10.390.10:FF:000001">
    <property type="entry name" value="Aminopeptidase"/>
    <property type="match status" value="1"/>
</dbReference>
<dbReference type="FunFam" id="2.60.40.1730:FF:000002">
    <property type="entry name" value="Aminopeptidase"/>
    <property type="match status" value="1"/>
</dbReference>
<dbReference type="PANTHER" id="PTHR11533:SF171">
    <property type="entry name" value="AMINOPEPTIDASE"/>
    <property type="match status" value="1"/>
</dbReference>
<proteinExistence type="inferred from homology"/>
<feature type="domain" description="Aminopeptidase N-like N-terminal" evidence="14">
    <location>
        <begin position="19"/>
        <end position="201"/>
    </location>
</feature>
<dbReference type="Gene3D" id="2.60.40.1730">
    <property type="entry name" value="tricorn interacting facor f3 domain"/>
    <property type="match status" value="1"/>
</dbReference>
<dbReference type="GO" id="GO:0005615">
    <property type="term" value="C:extracellular space"/>
    <property type="evidence" value="ECO:0007669"/>
    <property type="project" value="TreeGrafter"/>
</dbReference>
<comment type="caution">
    <text evidence="15">The sequence shown here is derived from an EMBL/GenBank/DDBJ whole genome shotgun (WGS) entry which is preliminary data.</text>
</comment>
<comment type="cofactor">
    <cofactor evidence="9 11">
        <name>Zn(2+)</name>
        <dbReference type="ChEBI" id="CHEBI:29105"/>
    </cofactor>
    <text evidence="9 11">Binds 1 zinc ion per subunit.</text>
</comment>
<feature type="site" description="Transition state stabilizer" evidence="10">
    <location>
        <position position="397"/>
    </location>
</feature>
<dbReference type="OrthoDB" id="10031169at2759"/>
<reference evidence="15" key="1">
    <citation type="journal article" date="2020" name="Fungal Divers.">
        <title>Resolving the Mortierellaceae phylogeny through synthesis of multi-gene phylogenetics and phylogenomics.</title>
        <authorList>
            <person name="Vandepol N."/>
            <person name="Liber J."/>
            <person name="Desiro A."/>
            <person name="Na H."/>
            <person name="Kennedy M."/>
            <person name="Barry K."/>
            <person name="Grigoriev I.V."/>
            <person name="Miller A.N."/>
            <person name="O'Donnell K."/>
            <person name="Stajich J.E."/>
            <person name="Bonito G."/>
        </authorList>
    </citation>
    <scope>NUCLEOTIDE SEQUENCE</scope>
    <source>
        <strain evidence="15">MES-2147</strain>
    </source>
</reference>
<evidence type="ECO:0000259" key="12">
    <source>
        <dbReference type="Pfam" id="PF01433"/>
    </source>
</evidence>
<dbReference type="FunFam" id="1.25.50.20:FF:000002">
    <property type="entry name" value="Aminopeptidase"/>
    <property type="match status" value="1"/>
</dbReference>
<dbReference type="GO" id="GO:0006508">
    <property type="term" value="P:proteolysis"/>
    <property type="evidence" value="ECO:0007669"/>
    <property type="project" value="UniProtKB-KW"/>
</dbReference>
<dbReference type="GO" id="GO:0005737">
    <property type="term" value="C:cytoplasm"/>
    <property type="evidence" value="ECO:0007669"/>
    <property type="project" value="TreeGrafter"/>
</dbReference>
<keyword evidence="2 11" id="KW-0031">Aminopeptidase</keyword>
<evidence type="ECO:0000256" key="1">
    <source>
        <dbReference type="ARBA" id="ARBA00010136"/>
    </source>
</evidence>
<organism evidence="15 16">
    <name type="scientific">Modicella reniformis</name>
    <dbReference type="NCBI Taxonomy" id="1440133"/>
    <lineage>
        <taxon>Eukaryota</taxon>
        <taxon>Fungi</taxon>
        <taxon>Fungi incertae sedis</taxon>
        <taxon>Mucoromycota</taxon>
        <taxon>Mortierellomycotina</taxon>
        <taxon>Mortierellomycetes</taxon>
        <taxon>Mortierellales</taxon>
        <taxon>Mortierellaceae</taxon>
        <taxon>Modicella</taxon>
    </lineage>
</organism>
<evidence type="ECO:0000313" key="15">
    <source>
        <dbReference type="EMBL" id="KAF9997258.1"/>
    </source>
</evidence>
<evidence type="ECO:0000256" key="6">
    <source>
        <dbReference type="ARBA" id="ARBA00022833"/>
    </source>
</evidence>
<keyword evidence="4 9" id="KW-0479">Metal-binding</keyword>
<dbReference type="InterPro" id="IPR045357">
    <property type="entry name" value="Aminopeptidase_N-like_N"/>
</dbReference>
<dbReference type="Pfam" id="PF01433">
    <property type="entry name" value="Peptidase_M1"/>
    <property type="match status" value="1"/>
</dbReference>
<dbReference type="SUPFAM" id="SSF63737">
    <property type="entry name" value="Leukotriene A4 hydrolase N-terminal domain"/>
    <property type="match status" value="1"/>
</dbReference>
<keyword evidence="7 11" id="KW-0482">Metalloprotease</keyword>
<dbReference type="Pfam" id="PF17900">
    <property type="entry name" value="Peptidase_M1_N"/>
    <property type="match status" value="1"/>
</dbReference>
<dbReference type="SUPFAM" id="SSF55486">
    <property type="entry name" value="Metalloproteases ('zincins'), catalytic domain"/>
    <property type="match status" value="1"/>
</dbReference>
<sequence>MCNKHGNPDRVVLPTNVTPSHYVLTITPDLKEFTFRGYVEINVTIHEPTKTIQINTKELTLDWGRVEIGEKTHEAVETSFDEHHETTTFTFESELPKGSALLSIYYTGILNDKMAGFYRSTYKDPEGNPKVMGVTQFQATEARRAFPCWDEPSVKATFSIKLVVPVELEALSNMPVDQITQVEPEEKTVHFAITPVMSTYLVAWAVGDFEYVESTTTKLANPITCRVYTLPGLKEQGRFAVDITPKILEYFTEIFGIAYPLPKLDQIAVPDFDMGAMENWGLVAYRTVALLFEEKTSDLRFKERVASTVAHELAHQWFGNLVTMEWWDHLWLNEGFATWVGTLAVDHLFPEWDTWPTFIVADMQRGISLDSLRSSHPIEVPVNDPHEIHQIFDSISYSKGASVIRMLSNWLTVDVFLAGIRRYLKKHEYKNATTDDLWAALSEESKIDVREFMNTWTRVIGLPILNVTEADGMVSVEQHRYLSTNDVKAEDDETVWWIPLGVHPKPTSITDPNQTLKSRSLKFEVPEGPYLFNKNYSGVFRTNYPSNAISRIGKAILEGSDLISLSDRAGLIADISSLSKSGHTATKNFLDLVQYYKNEDTCVVWELLVVRVGEIASIFAHNERIYQGMIQFQRHLVDGMVKKLGWEYPEGEDYLTSRLRNVILRTAGRAGHEETVAEAKRRFAIFVSDPSQDSILHPSIRQTVFEIVLRQGGEEELRQVLKYYHNTPKQDQQVIVLLALGHVCQPDLIAEVHSFALSESVRPQDVLYVLNGLASNPKACLLTWGFVKSKWTLLMDRYKSSMGMLGMCVKYPLALVSEAGMVKEVTEFFADKDTKDFQRALDQAIESLNVNASWMSREQESLSEWLSANKY</sequence>
<dbReference type="GO" id="GO:0016020">
    <property type="term" value="C:membrane"/>
    <property type="evidence" value="ECO:0007669"/>
    <property type="project" value="TreeGrafter"/>
</dbReference>
<feature type="domain" description="Peptidase M1 membrane alanine aminopeptidase" evidence="12">
    <location>
        <begin position="239"/>
        <end position="456"/>
    </location>
</feature>
<dbReference type="InterPro" id="IPR014782">
    <property type="entry name" value="Peptidase_M1_dom"/>
</dbReference>
<dbReference type="EMBL" id="JAAAHW010001030">
    <property type="protein sequence ID" value="KAF9997258.1"/>
    <property type="molecule type" value="Genomic_DNA"/>
</dbReference>
<dbReference type="PRINTS" id="PR00756">
    <property type="entry name" value="ALADIPTASE"/>
</dbReference>
<comment type="similarity">
    <text evidence="1 11">Belongs to the peptidase M1 family.</text>
</comment>
<feature type="binding site" evidence="9">
    <location>
        <position position="311"/>
    </location>
    <ligand>
        <name>Zn(2+)</name>
        <dbReference type="ChEBI" id="CHEBI:29105"/>
        <note>catalytic</note>
    </ligand>
</feature>
<evidence type="ECO:0000259" key="14">
    <source>
        <dbReference type="Pfam" id="PF17900"/>
    </source>
</evidence>
<dbReference type="GO" id="GO:0070006">
    <property type="term" value="F:metalloaminopeptidase activity"/>
    <property type="evidence" value="ECO:0007669"/>
    <property type="project" value="TreeGrafter"/>
</dbReference>
<gene>
    <name evidence="15" type="ORF">BGZ65_007159</name>
</gene>
<accession>A0A9P6MFY6</accession>
<evidence type="ECO:0000256" key="7">
    <source>
        <dbReference type="ARBA" id="ARBA00023049"/>
    </source>
</evidence>
<feature type="binding site" evidence="9">
    <location>
        <position position="334"/>
    </location>
    <ligand>
        <name>Zn(2+)</name>
        <dbReference type="ChEBI" id="CHEBI:29105"/>
        <note>catalytic</note>
    </ligand>
</feature>
<evidence type="ECO:0000256" key="3">
    <source>
        <dbReference type="ARBA" id="ARBA00022670"/>
    </source>
</evidence>
<dbReference type="CDD" id="cd09601">
    <property type="entry name" value="M1_APN-Q_like"/>
    <property type="match status" value="1"/>
</dbReference>
<evidence type="ECO:0000256" key="4">
    <source>
        <dbReference type="ARBA" id="ARBA00022723"/>
    </source>
</evidence>
<keyword evidence="3 11" id="KW-0645">Protease</keyword>
<dbReference type="InterPro" id="IPR027268">
    <property type="entry name" value="Peptidase_M4/M1_CTD_sf"/>
</dbReference>
<dbReference type="PANTHER" id="PTHR11533">
    <property type="entry name" value="PROTEASE M1 ZINC METALLOPROTEASE"/>
    <property type="match status" value="1"/>
</dbReference>